<dbReference type="RefSeq" id="WP_254662391.1">
    <property type="nucleotide sequence ID" value="NZ_CALYLF010000081.1"/>
</dbReference>
<gene>
    <name evidence="1" type="ORF">VAE063_440001</name>
</gene>
<sequence>MAEYLEKVSIFISLLALCVSGLTAWFTFFHRGKLKATQPTVIFFGPDGLDFSSQDNKVYLRTLLFSTSKRGHVIESMHLSVVRNESKQNFNIWVYGNKGELTRGSGLFVPQCGVTYDHHFLLPSDGADFKFLAGDYELKLYARLVGGKESTELKSIKLNVSDAIAKQMVSPNTGAYFDWGADKKSYHVHTKTKQPIDPEKLFEQMANKAFKSDS</sequence>
<organism evidence="1 2">
    <name type="scientific">Vibrio aestuarianus</name>
    <dbReference type="NCBI Taxonomy" id="28171"/>
    <lineage>
        <taxon>Bacteria</taxon>
        <taxon>Pseudomonadati</taxon>
        <taxon>Pseudomonadota</taxon>
        <taxon>Gammaproteobacteria</taxon>
        <taxon>Vibrionales</taxon>
        <taxon>Vibrionaceae</taxon>
        <taxon>Vibrio</taxon>
    </lineage>
</organism>
<keyword evidence="2" id="KW-1185">Reference proteome</keyword>
<evidence type="ECO:0000313" key="2">
    <source>
        <dbReference type="Proteomes" id="UP001152658"/>
    </source>
</evidence>
<reference evidence="1" key="1">
    <citation type="submission" date="2022-06" db="EMBL/GenBank/DDBJ databases">
        <authorList>
            <person name="Goudenege D."/>
            <person name="Le Roux F."/>
        </authorList>
    </citation>
    <scope>NUCLEOTIDE SEQUENCE</scope>
    <source>
        <strain evidence="1">12-063</strain>
    </source>
</reference>
<dbReference type="EMBL" id="CALYLK010000080">
    <property type="protein sequence ID" value="CAH8206875.1"/>
    <property type="molecule type" value="Genomic_DNA"/>
</dbReference>
<proteinExistence type="predicted"/>
<name>A0ABM9FL01_9VIBR</name>
<comment type="caution">
    <text evidence="1">The sequence shown here is derived from an EMBL/GenBank/DDBJ whole genome shotgun (WGS) entry which is preliminary data.</text>
</comment>
<dbReference type="Proteomes" id="UP001152658">
    <property type="component" value="Unassembled WGS sequence"/>
</dbReference>
<protein>
    <submittedName>
        <fullName evidence="1">Uncharacterized protein</fullName>
    </submittedName>
</protein>
<accession>A0ABM9FL01</accession>
<evidence type="ECO:0000313" key="1">
    <source>
        <dbReference type="EMBL" id="CAH8206875.1"/>
    </source>
</evidence>